<feature type="transmembrane region" description="Helical" evidence="14">
    <location>
        <begin position="669"/>
        <end position="687"/>
    </location>
</feature>
<dbReference type="PROSITE" id="PS50297">
    <property type="entry name" value="ANK_REP_REGION"/>
    <property type="match status" value="7"/>
</dbReference>
<dbReference type="InterPro" id="IPR052076">
    <property type="entry name" value="TRP_cation_channel"/>
</dbReference>
<organism evidence="16 17">
    <name type="scientific">Pseudolycoriella hygida</name>
    <dbReference type="NCBI Taxonomy" id="35572"/>
    <lineage>
        <taxon>Eukaryota</taxon>
        <taxon>Metazoa</taxon>
        <taxon>Ecdysozoa</taxon>
        <taxon>Arthropoda</taxon>
        <taxon>Hexapoda</taxon>
        <taxon>Insecta</taxon>
        <taxon>Pterygota</taxon>
        <taxon>Neoptera</taxon>
        <taxon>Endopterygota</taxon>
        <taxon>Diptera</taxon>
        <taxon>Nematocera</taxon>
        <taxon>Sciaroidea</taxon>
        <taxon>Sciaridae</taxon>
        <taxon>Pseudolycoriella</taxon>
    </lineage>
</organism>
<evidence type="ECO:0000256" key="12">
    <source>
        <dbReference type="PROSITE-ProRule" id="PRU00023"/>
    </source>
</evidence>
<evidence type="ECO:0000256" key="14">
    <source>
        <dbReference type="SAM" id="Phobius"/>
    </source>
</evidence>
<dbReference type="GO" id="GO:0034703">
    <property type="term" value="C:cation channel complex"/>
    <property type="evidence" value="ECO:0007669"/>
    <property type="project" value="UniProtKB-ARBA"/>
</dbReference>
<keyword evidence="16" id="KW-0675">Receptor</keyword>
<comment type="caution">
    <text evidence="16">The sequence shown here is derived from an EMBL/GenBank/DDBJ whole genome shotgun (WGS) entry which is preliminary data.</text>
</comment>
<keyword evidence="7 12" id="KW-0040">ANK repeat</keyword>
<evidence type="ECO:0000256" key="3">
    <source>
        <dbReference type="ARBA" id="ARBA00022606"/>
    </source>
</evidence>
<dbReference type="Pfam" id="PF00520">
    <property type="entry name" value="Ion_trans"/>
    <property type="match status" value="1"/>
</dbReference>
<dbReference type="GO" id="GO:0005216">
    <property type="term" value="F:monoatomic ion channel activity"/>
    <property type="evidence" value="ECO:0007669"/>
    <property type="project" value="InterPro"/>
</dbReference>
<evidence type="ECO:0000256" key="7">
    <source>
        <dbReference type="ARBA" id="ARBA00023043"/>
    </source>
</evidence>
<dbReference type="InterPro" id="IPR036770">
    <property type="entry name" value="Ankyrin_rpt-contain_sf"/>
</dbReference>
<dbReference type="Proteomes" id="UP001151699">
    <property type="component" value="Chromosome A"/>
</dbReference>
<dbReference type="PRINTS" id="PR01415">
    <property type="entry name" value="ANKYRIN"/>
</dbReference>
<evidence type="ECO:0000256" key="5">
    <source>
        <dbReference type="ARBA" id="ARBA00022737"/>
    </source>
</evidence>
<feature type="transmembrane region" description="Helical" evidence="14">
    <location>
        <begin position="707"/>
        <end position="726"/>
    </location>
</feature>
<sequence length="967" mass="108880">MDNLGYKEGFARPKKAKIVRRDSKISGEDVPLFSVNQKYKINANTKLKIRIPDELELEMGDDAFGYMQCGPSPPAENIPSHMYDKFEESFADLNVQVCDESIRDSLLEQIRKNSGNSKLLDEIENRAVTPENAADSLSITSKFEANIAFLWSCFVKRHDLLEYLISVGADPNFIDANGISALHLAAFSGCVDSVQFLLSHDIDINLQPRTYTPLHFAAFGNAKETAKLLIKNGASIFISTNKLDCNESLLHLAVRANAIDCIELFIREGADVNSLKPSGTNPIHLAADLGLSESLKALLNSPTADANIRICFREKESTALHLAADEGNVECVNLLLAKGADAKIKNHRGVTPLHLAARTSSIECVESLLCNGNANPNAEDFDKRTPLHAAIGKSDTSLLIIESLIMWGADINQKDIFGYSALHLAAVEGFAQCVDTLIYYGADVTTRSRKGTTALNVIARKIPDSLAMIKNNLDSAISIHESEDPLNRDLELELDFRQLSQNCHPKEISFLHTFIEEGQKEFLEHPLCTAFLYIKWKKVRKFFIARLVFCLINVLFLSLYVLTALAHSCYNGSRDLNETIKDQELCQKQSIFGDLLRNNPFVIEMQWWTLVAITMFEITRKLYGLTGYSSFRHYVTQIENIIEWFVILSVFLTSYIYNKRIDYWQNHVAAFAVLLGWTNLMLMMGQLPDFGVYVAMYTKVQVEFGKLFMAYSGILIGFSISFCVIIPDSPIFSNPIMAFISVLVMMTGEEDLIILTNDPDRIDPPLLNEISGQVIYILFIVFVTVILMNLLEGIAVNDIEELKKTAELSRLVRQTELIHYIESALFKRYLPSWLRKIINNHALVSPQSYRAVLCVKPLNPDEKRLPKEILMQAYDLANERKGAVSTDLADGGFYSTEVLSTKDVKKSIDSGNELDVVNFNGLKTKIDDHAQKIEELHNEVQELKNNEHRQRTINQLMEFLNSQMFVD</sequence>
<dbReference type="PANTHER" id="PTHR47143">
    <property type="entry name" value="TRANSIENT RECEPTOR POTENTIAL CATION CHANNEL PROTEIN PAINLESS"/>
    <property type="match status" value="1"/>
</dbReference>
<dbReference type="SMART" id="SM00248">
    <property type="entry name" value="ANK"/>
    <property type="match status" value="9"/>
</dbReference>
<keyword evidence="8" id="KW-0406">Ion transport</keyword>
<feature type="repeat" description="ANK" evidence="12">
    <location>
        <begin position="209"/>
        <end position="241"/>
    </location>
</feature>
<dbReference type="InterPro" id="IPR002110">
    <property type="entry name" value="Ankyrin_rpt"/>
</dbReference>
<keyword evidence="3" id="KW-0716">Sensory transduction</keyword>
<comment type="subcellular location">
    <subcellularLocation>
        <location evidence="1">Membrane</location>
        <topology evidence="1">Multi-pass membrane protein</topology>
    </subcellularLocation>
</comment>
<evidence type="ECO:0000256" key="8">
    <source>
        <dbReference type="ARBA" id="ARBA00023065"/>
    </source>
</evidence>
<feature type="domain" description="Ion transport" evidence="15">
    <location>
        <begin position="602"/>
        <end position="806"/>
    </location>
</feature>
<dbReference type="Gene3D" id="1.25.40.20">
    <property type="entry name" value="Ankyrin repeat-containing domain"/>
    <property type="match status" value="3"/>
</dbReference>
<dbReference type="Pfam" id="PF00023">
    <property type="entry name" value="Ank"/>
    <property type="match status" value="1"/>
</dbReference>
<feature type="transmembrane region" description="Helical" evidence="14">
    <location>
        <begin position="543"/>
        <end position="566"/>
    </location>
</feature>
<keyword evidence="2" id="KW-0813">Transport</keyword>
<evidence type="ECO:0000256" key="11">
    <source>
        <dbReference type="ARBA" id="ARBA00023303"/>
    </source>
</evidence>
<evidence type="ECO:0000256" key="1">
    <source>
        <dbReference type="ARBA" id="ARBA00004141"/>
    </source>
</evidence>
<keyword evidence="11" id="KW-0407">Ion channel</keyword>
<accession>A0A9Q0S645</accession>
<dbReference type="PANTHER" id="PTHR47143:SF1">
    <property type="entry name" value="ION_TRANS DOMAIN-CONTAINING PROTEIN"/>
    <property type="match status" value="1"/>
</dbReference>
<gene>
    <name evidence="16" type="primary">pyx_2</name>
    <name evidence="16" type="ORF">Bhyg_01782</name>
</gene>
<evidence type="ECO:0000256" key="10">
    <source>
        <dbReference type="ARBA" id="ARBA00023180"/>
    </source>
</evidence>
<dbReference type="AlphaFoldDB" id="A0A9Q0S645"/>
<evidence type="ECO:0000256" key="4">
    <source>
        <dbReference type="ARBA" id="ARBA00022692"/>
    </source>
</evidence>
<evidence type="ECO:0000259" key="15">
    <source>
        <dbReference type="Pfam" id="PF00520"/>
    </source>
</evidence>
<evidence type="ECO:0000256" key="2">
    <source>
        <dbReference type="ARBA" id="ARBA00022448"/>
    </source>
</evidence>
<evidence type="ECO:0000256" key="13">
    <source>
        <dbReference type="SAM" id="Coils"/>
    </source>
</evidence>
<reference evidence="16" key="1">
    <citation type="submission" date="2022-07" db="EMBL/GenBank/DDBJ databases">
        <authorList>
            <person name="Trinca V."/>
            <person name="Uliana J.V.C."/>
            <person name="Torres T.T."/>
            <person name="Ward R.J."/>
            <person name="Monesi N."/>
        </authorList>
    </citation>
    <scope>NUCLEOTIDE SEQUENCE</scope>
    <source>
        <strain evidence="16">HSMRA1968</strain>
        <tissue evidence="16">Whole embryos</tissue>
    </source>
</reference>
<feature type="transmembrane region" description="Helical" evidence="14">
    <location>
        <begin position="775"/>
        <end position="796"/>
    </location>
</feature>
<evidence type="ECO:0000313" key="16">
    <source>
        <dbReference type="EMBL" id="KAJ6646569.1"/>
    </source>
</evidence>
<feature type="repeat" description="ANK" evidence="12">
    <location>
        <begin position="177"/>
        <end position="209"/>
    </location>
</feature>
<dbReference type="PROSITE" id="PS50088">
    <property type="entry name" value="ANK_REPEAT"/>
    <property type="match status" value="7"/>
</dbReference>
<feature type="repeat" description="ANK" evidence="12">
    <location>
        <begin position="245"/>
        <end position="277"/>
    </location>
</feature>
<feature type="repeat" description="ANK" evidence="12">
    <location>
        <begin position="417"/>
        <end position="449"/>
    </location>
</feature>
<name>A0A9Q0S645_9DIPT</name>
<evidence type="ECO:0000256" key="9">
    <source>
        <dbReference type="ARBA" id="ARBA00023136"/>
    </source>
</evidence>
<keyword evidence="9 14" id="KW-0472">Membrane</keyword>
<keyword evidence="5" id="KW-0677">Repeat</keyword>
<dbReference type="Pfam" id="PF12796">
    <property type="entry name" value="Ank_2"/>
    <property type="match status" value="3"/>
</dbReference>
<evidence type="ECO:0000256" key="6">
    <source>
        <dbReference type="ARBA" id="ARBA00022989"/>
    </source>
</evidence>
<keyword evidence="10" id="KW-0325">Glycoprotein</keyword>
<dbReference type="InterPro" id="IPR005821">
    <property type="entry name" value="Ion_trans_dom"/>
</dbReference>
<keyword evidence="17" id="KW-1185">Reference proteome</keyword>
<dbReference type="SUPFAM" id="SSF48403">
    <property type="entry name" value="Ankyrin repeat"/>
    <property type="match status" value="1"/>
</dbReference>
<evidence type="ECO:0000313" key="17">
    <source>
        <dbReference type="Proteomes" id="UP001151699"/>
    </source>
</evidence>
<feature type="repeat" description="ANK" evidence="12">
    <location>
        <begin position="382"/>
        <end position="416"/>
    </location>
</feature>
<proteinExistence type="predicted"/>
<feature type="repeat" description="ANK" evidence="12">
    <location>
        <begin position="315"/>
        <end position="347"/>
    </location>
</feature>
<dbReference type="EMBL" id="WJQU01000001">
    <property type="protein sequence ID" value="KAJ6646569.1"/>
    <property type="molecule type" value="Genomic_DNA"/>
</dbReference>
<dbReference type="OrthoDB" id="7464126at2759"/>
<feature type="repeat" description="ANK" evidence="12">
    <location>
        <begin position="348"/>
        <end position="381"/>
    </location>
</feature>
<keyword evidence="4 14" id="KW-0812">Transmembrane</keyword>
<keyword evidence="13" id="KW-0175">Coiled coil</keyword>
<protein>
    <submittedName>
        <fullName evidence="16">Transient receptor potential channel pyrexia</fullName>
    </submittedName>
</protein>
<feature type="coiled-coil region" evidence="13">
    <location>
        <begin position="919"/>
        <end position="953"/>
    </location>
</feature>
<keyword evidence="6 14" id="KW-1133">Transmembrane helix</keyword>